<dbReference type="PANTHER" id="PTHR45875">
    <property type="entry name" value="METHYLTRANSFERASE N6AMT1"/>
    <property type="match status" value="1"/>
</dbReference>
<evidence type="ECO:0000256" key="3">
    <source>
        <dbReference type="ARBA" id="ARBA00022679"/>
    </source>
</evidence>
<evidence type="ECO:0000256" key="1">
    <source>
        <dbReference type="ARBA" id="ARBA00006149"/>
    </source>
</evidence>
<dbReference type="GO" id="GO:0008168">
    <property type="term" value="F:methyltransferase activity"/>
    <property type="evidence" value="ECO:0007669"/>
    <property type="project" value="UniProtKB-KW"/>
</dbReference>
<evidence type="ECO:0000256" key="4">
    <source>
        <dbReference type="ARBA" id="ARBA00022691"/>
    </source>
</evidence>
<dbReference type="PANTHER" id="PTHR45875:SF1">
    <property type="entry name" value="METHYLTRANSFERASE N6AMT1"/>
    <property type="match status" value="1"/>
</dbReference>
<feature type="domain" description="DUF7059" evidence="6">
    <location>
        <begin position="29"/>
        <end position="113"/>
    </location>
</feature>
<dbReference type="Pfam" id="PF23186">
    <property type="entry name" value="DUF7059"/>
    <property type="match status" value="1"/>
</dbReference>
<comment type="similarity">
    <text evidence="1">Belongs to the eukaryotic/archaeal PrmC-related family.</text>
</comment>
<protein>
    <submittedName>
        <fullName evidence="7">Class I SAM-dependent methyltransferase</fullName>
    </submittedName>
</protein>
<keyword evidence="8" id="KW-1185">Reference proteome</keyword>
<dbReference type="InterPro" id="IPR052190">
    <property type="entry name" value="Euk-Arch_PrmC-MTase"/>
</dbReference>
<dbReference type="Gene3D" id="3.40.50.150">
    <property type="entry name" value="Vaccinia Virus protein VP39"/>
    <property type="match status" value="1"/>
</dbReference>
<dbReference type="Proteomes" id="UP001324533">
    <property type="component" value="Chromosome"/>
</dbReference>
<dbReference type="PROSITE" id="PS00092">
    <property type="entry name" value="N6_MTASE"/>
    <property type="match status" value="1"/>
</dbReference>
<sequence length="529" mass="55970">MRSASRPTVAPLPEPDPVRCRALGDDLRAAGFTSEALRAAWGPTADTAIARGLRGPAVAVLGDRTDPLAVLGRLFVLGVTESVGRVAASVPRTGIEGLVALGLVEKADDEDAAVRPLAIIRPQSFVHEHGEGEWWIASDLDEAVLAGPLAEGHVLGVGGASQTLARLQLPGDSVQGGAERGLDLGTGCGIQALRLRRGTRQVVATDISERALRFTRLNALLNDVSAVETRLGSLFDPLEPGEQFERIVSNPPFVITPRVDGVPAYEYRDGGLVGDALVAEVVTGLGVHLAPGGVAQLLGNWEYRNGEDGLDRVRGWVADAPVALDAWVIERERLDPLAYAELWIRDGGTAPGTPEYARLIEAWLDDFARRGVTEVGFGYVLLHRPPSWRVTLERYERVRGTVEATGADLAASLEAHARLVSLGDGPAGDAALAASLLLVAPDVTEARHHRPGEEAPTVIELHQGGGFGRVVPVDPALAALVGASDGDLAVGPLIDAIAQLLEVDPGELRADLLPRVRELLFTGFLRFAD</sequence>
<dbReference type="InterPro" id="IPR029063">
    <property type="entry name" value="SAM-dependent_MTases_sf"/>
</dbReference>
<feature type="domain" description="Methyltransferase small" evidence="5">
    <location>
        <begin position="179"/>
        <end position="254"/>
    </location>
</feature>
<reference evidence="7 8" key="1">
    <citation type="submission" date="2023-06" db="EMBL/GenBank/DDBJ databases">
        <title>Rock-solubilizing bacteria, Microbacterium invictum, promotes re-establishment of vegetation in rocky wasteland by accelerating rock bio-weathering and reshaping soil bacterial community.</title>
        <authorList>
            <person name="Liu C."/>
        </authorList>
    </citation>
    <scope>NUCLEOTIDE SEQUENCE [LARGE SCALE GENOMIC DNA]</scope>
    <source>
        <strain evidence="7 8">X-18</strain>
    </source>
</reference>
<dbReference type="RefSeq" id="WP_322410513.1">
    <property type="nucleotide sequence ID" value="NZ_CP139779.1"/>
</dbReference>
<evidence type="ECO:0000259" key="6">
    <source>
        <dbReference type="Pfam" id="PF23186"/>
    </source>
</evidence>
<dbReference type="SUPFAM" id="SSF53335">
    <property type="entry name" value="S-adenosyl-L-methionine-dependent methyltransferases"/>
    <property type="match status" value="1"/>
</dbReference>
<keyword evidence="2 7" id="KW-0489">Methyltransferase</keyword>
<proteinExistence type="inferred from homology"/>
<keyword evidence="3" id="KW-0808">Transferase</keyword>
<dbReference type="Pfam" id="PF05175">
    <property type="entry name" value="MTS"/>
    <property type="match status" value="1"/>
</dbReference>
<evidence type="ECO:0000256" key="2">
    <source>
        <dbReference type="ARBA" id="ARBA00022603"/>
    </source>
</evidence>
<evidence type="ECO:0000259" key="5">
    <source>
        <dbReference type="Pfam" id="PF05175"/>
    </source>
</evidence>
<organism evidence="7 8">
    <name type="scientific">Microbacterium invictum</name>
    <dbReference type="NCBI Taxonomy" id="515415"/>
    <lineage>
        <taxon>Bacteria</taxon>
        <taxon>Bacillati</taxon>
        <taxon>Actinomycetota</taxon>
        <taxon>Actinomycetes</taxon>
        <taxon>Micrococcales</taxon>
        <taxon>Microbacteriaceae</taxon>
        <taxon>Microbacterium</taxon>
    </lineage>
</organism>
<dbReference type="InterPro" id="IPR007848">
    <property type="entry name" value="Small_mtfrase_dom"/>
</dbReference>
<name>A0ABZ0VC53_9MICO</name>
<dbReference type="GO" id="GO:0032259">
    <property type="term" value="P:methylation"/>
    <property type="evidence" value="ECO:0007669"/>
    <property type="project" value="UniProtKB-KW"/>
</dbReference>
<evidence type="ECO:0000313" key="7">
    <source>
        <dbReference type="EMBL" id="WQB70367.1"/>
    </source>
</evidence>
<gene>
    <name evidence="7" type="ORF">T9R20_16980</name>
</gene>
<dbReference type="EMBL" id="CP139779">
    <property type="protein sequence ID" value="WQB70367.1"/>
    <property type="molecule type" value="Genomic_DNA"/>
</dbReference>
<dbReference type="CDD" id="cd02440">
    <property type="entry name" value="AdoMet_MTases"/>
    <property type="match status" value="1"/>
</dbReference>
<dbReference type="InterPro" id="IPR002052">
    <property type="entry name" value="DNA_methylase_N6_adenine_CS"/>
</dbReference>
<evidence type="ECO:0000313" key="8">
    <source>
        <dbReference type="Proteomes" id="UP001324533"/>
    </source>
</evidence>
<accession>A0ABZ0VC53</accession>
<dbReference type="InterPro" id="IPR055487">
    <property type="entry name" value="DUF7059"/>
</dbReference>
<keyword evidence="4" id="KW-0949">S-adenosyl-L-methionine</keyword>